<dbReference type="Gene3D" id="1.10.540.10">
    <property type="entry name" value="Acyl-CoA dehydrogenase/oxidase, N-terminal domain"/>
    <property type="match status" value="1"/>
</dbReference>
<dbReference type="Gene3D" id="1.20.140.10">
    <property type="entry name" value="Butyryl-CoA Dehydrogenase, subunit A, domain 3"/>
    <property type="match status" value="1"/>
</dbReference>
<dbReference type="RefSeq" id="WP_183753449.1">
    <property type="nucleotide sequence ID" value="NZ_JACICC010000006.1"/>
</dbReference>
<dbReference type="InterPro" id="IPR037069">
    <property type="entry name" value="AcylCoA_DH/ox_N_sf"/>
</dbReference>
<organism evidence="3 4">
    <name type="scientific">Pseudochelatococcus contaminans</name>
    <dbReference type="NCBI Taxonomy" id="1538103"/>
    <lineage>
        <taxon>Bacteria</taxon>
        <taxon>Pseudomonadati</taxon>
        <taxon>Pseudomonadota</taxon>
        <taxon>Alphaproteobacteria</taxon>
        <taxon>Hyphomicrobiales</taxon>
        <taxon>Chelatococcaceae</taxon>
        <taxon>Pseudochelatococcus</taxon>
    </lineage>
</organism>
<reference evidence="3 4" key="1">
    <citation type="submission" date="2020-08" db="EMBL/GenBank/DDBJ databases">
        <title>Genomic Encyclopedia of Type Strains, Phase IV (KMG-IV): sequencing the most valuable type-strain genomes for metagenomic binning, comparative biology and taxonomic classification.</title>
        <authorList>
            <person name="Goeker M."/>
        </authorList>
    </citation>
    <scope>NUCLEOTIDE SEQUENCE [LARGE SCALE GENOMIC DNA]</scope>
    <source>
        <strain evidence="3 4">DSM 28760</strain>
    </source>
</reference>
<dbReference type="GO" id="GO:0008470">
    <property type="term" value="F:3-methylbutanoyl-CoA dehydrogenase activity"/>
    <property type="evidence" value="ECO:0007669"/>
    <property type="project" value="TreeGrafter"/>
</dbReference>
<dbReference type="InterPro" id="IPR009100">
    <property type="entry name" value="AcylCoA_DH/oxidase_NM_dom_sf"/>
</dbReference>
<feature type="domain" description="Acyl-CoA dehydrogenase C-terminal" evidence="2">
    <location>
        <begin position="245"/>
        <end position="381"/>
    </location>
</feature>
<dbReference type="GO" id="GO:0050660">
    <property type="term" value="F:flavin adenine dinucleotide binding"/>
    <property type="evidence" value="ECO:0007669"/>
    <property type="project" value="InterPro"/>
</dbReference>
<dbReference type="Gene3D" id="2.40.110.10">
    <property type="entry name" value="Butyryl-CoA Dehydrogenase, subunit A, domain 2"/>
    <property type="match status" value="1"/>
</dbReference>
<dbReference type="InterPro" id="IPR046373">
    <property type="entry name" value="Acyl-CoA_Oxase/DH_mid-dom_sf"/>
</dbReference>
<dbReference type="InterPro" id="IPR036250">
    <property type="entry name" value="AcylCo_DH-like_C"/>
</dbReference>
<sequence>MSDTLVETSAAEVLTAGSPRLEALLDTIAEGAAERDRERIHPYDIFDLIRQTRLGALRIRREDGGGGASYRDLYDTVIRLGAADSNVAHSLRNHYVFAERYARNPRDAREREWQRAVVAGKIVGLANGELDSKKVGGRVYATTLTRDGDGYRLSGTKYYSTGTLYSDLVLIRAVGPDGSSASVIIPVDREGVELVDDWDGAGQRLTGTGTTILKDVRVEEDEVVYDAPGVGYGVVYASTLPQLFLTAVNAGILQALAQDAAALVRERSRTFHHAAAETPAQDPLLQQTVGQIASAAFAAETLVLAAADELDRLDAANAAGKDTEELALQASLRAAKAKVVIDELAIRAGGQIFDVGGASATKRSRNLDRHWRNARTLASHNPASYKAAAIGNYHINGEPLPKLGFF</sequence>
<dbReference type="InterPro" id="IPR013107">
    <property type="entry name" value="Acyl-CoA_DH_C"/>
</dbReference>
<dbReference type="PANTHER" id="PTHR43884:SF12">
    <property type="entry name" value="ISOVALERYL-COA DEHYDROGENASE, MITOCHONDRIAL-RELATED"/>
    <property type="match status" value="1"/>
</dbReference>
<gene>
    <name evidence="3" type="ORF">FHS81_002560</name>
</gene>
<dbReference type="Pfam" id="PF08028">
    <property type="entry name" value="Acyl-CoA_dh_2"/>
    <property type="match status" value="1"/>
</dbReference>
<dbReference type="EMBL" id="JACICC010000006">
    <property type="protein sequence ID" value="MBB3810459.1"/>
    <property type="molecule type" value="Genomic_DNA"/>
</dbReference>
<dbReference type="SUPFAM" id="SSF56645">
    <property type="entry name" value="Acyl-CoA dehydrogenase NM domain-like"/>
    <property type="match status" value="1"/>
</dbReference>
<evidence type="ECO:0000313" key="4">
    <source>
        <dbReference type="Proteomes" id="UP000537592"/>
    </source>
</evidence>
<evidence type="ECO:0000313" key="3">
    <source>
        <dbReference type="EMBL" id="MBB3810459.1"/>
    </source>
</evidence>
<keyword evidence="4" id="KW-1185">Reference proteome</keyword>
<name>A0A7W5Z682_9HYPH</name>
<evidence type="ECO:0000259" key="2">
    <source>
        <dbReference type="Pfam" id="PF08028"/>
    </source>
</evidence>
<accession>A0A7W5Z682</accession>
<proteinExistence type="predicted"/>
<dbReference type="PANTHER" id="PTHR43884">
    <property type="entry name" value="ACYL-COA DEHYDROGENASE"/>
    <property type="match status" value="1"/>
</dbReference>
<protein>
    <submittedName>
        <fullName evidence="3">Alkylation response protein AidB-like acyl-CoA dehydrogenase</fullName>
    </submittedName>
</protein>
<dbReference type="Proteomes" id="UP000537592">
    <property type="component" value="Unassembled WGS sequence"/>
</dbReference>
<dbReference type="PIRSF" id="PIRSF016578">
    <property type="entry name" value="HsaA"/>
    <property type="match status" value="1"/>
</dbReference>
<dbReference type="SUPFAM" id="SSF47203">
    <property type="entry name" value="Acyl-CoA dehydrogenase C-terminal domain-like"/>
    <property type="match status" value="1"/>
</dbReference>
<dbReference type="AlphaFoldDB" id="A0A7W5Z682"/>
<keyword evidence="1" id="KW-0560">Oxidoreductase</keyword>
<dbReference type="GO" id="GO:0006552">
    <property type="term" value="P:L-leucine catabolic process"/>
    <property type="evidence" value="ECO:0007669"/>
    <property type="project" value="TreeGrafter"/>
</dbReference>
<comment type="caution">
    <text evidence="3">The sequence shown here is derived from an EMBL/GenBank/DDBJ whole genome shotgun (WGS) entry which is preliminary data.</text>
</comment>
<evidence type="ECO:0000256" key="1">
    <source>
        <dbReference type="ARBA" id="ARBA00023002"/>
    </source>
</evidence>